<keyword evidence="2" id="KW-1185">Reference proteome</keyword>
<sequence>MAFSMTDQNQNRDTRQISFCRSSFFGPLCRHKLEQWTMDNGRQVPECTTCIFPNVFHHLFPFLPPDEEKHETLWQPFVCPSHCTLSPLCRPITSFFPPVKSVGCWLDNAPQPMAWTMTAALFGSGQKTKTAHRGSVMHSVGPSSGGDVLDQDKGWRTRIQGLVNCGCVAVGEHVASCHLWQFSTVSGGLPWLTPVARKGQRTNVVRWTALFGMS</sequence>
<gene>
    <name evidence="1" type="ORF">QBC37DRAFT_98403</name>
</gene>
<protein>
    <submittedName>
        <fullName evidence="1">Uncharacterized protein</fullName>
    </submittedName>
</protein>
<dbReference type="Proteomes" id="UP001301769">
    <property type="component" value="Unassembled WGS sequence"/>
</dbReference>
<reference evidence="1" key="2">
    <citation type="submission" date="2023-05" db="EMBL/GenBank/DDBJ databases">
        <authorList>
            <consortium name="Lawrence Berkeley National Laboratory"/>
            <person name="Steindorff A."/>
            <person name="Hensen N."/>
            <person name="Bonometti L."/>
            <person name="Westerberg I."/>
            <person name="Brannstrom I.O."/>
            <person name="Guillou S."/>
            <person name="Cros-Aarteil S."/>
            <person name="Calhoun S."/>
            <person name="Haridas S."/>
            <person name="Kuo A."/>
            <person name="Mondo S."/>
            <person name="Pangilinan J."/>
            <person name="Riley R."/>
            <person name="Labutti K."/>
            <person name="Andreopoulos B."/>
            <person name="Lipzen A."/>
            <person name="Chen C."/>
            <person name="Yanf M."/>
            <person name="Daum C."/>
            <person name="Ng V."/>
            <person name="Clum A."/>
            <person name="Ohm R."/>
            <person name="Martin F."/>
            <person name="Silar P."/>
            <person name="Natvig D."/>
            <person name="Lalanne C."/>
            <person name="Gautier V."/>
            <person name="Ament-Velasquez S.L."/>
            <person name="Kruys A."/>
            <person name="Hutchinson M.I."/>
            <person name="Powell A.J."/>
            <person name="Barry K."/>
            <person name="Miller A.N."/>
            <person name="Grigoriev I.V."/>
            <person name="Debuchy R."/>
            <person name="Gladieux P."/>
            <person name="Thoren M.H."/>
            <person name="Johannesson H."/>
        </authorList>
    </citation>
    <scope>NUCLEOTIDE SEQUENCE</scope>
    <source>
        <strain evidence="1">PSN293</strain>
    </source>
</reference>
<proteinExistence type="predicted"/>
<organism evidence="1 2">
    <name type="scientific">Rhypophila decipiens</name>
    <dbReference type="NCBI Taxonomy" id="261697"/>
    <lineage>
        <taxon>Eukaryota</taxon>
        <taxon>Fungi</taxon>
        <taxon>Dikarya</taxon>
        <taxon>Ascomycota</taxon>
        <taxon>Pezizomycotina</taxon>
        <taxon>Sordariomycetes</taxon>
        <taxon>Sordariomycetidae</taxon>
        <taxon>Sordariales</taxon>
        <taxon>Naviculisporaceae</taxon>
        <taxon>Rhypophila</taxon>
    </lineage>
</organism>
<reference evidence="1" key="1">
    <citation type="journal article" date="2023" name="Mol. Phylogenet. Evol.">
        <title>Genome-scale phylogeny and comparative genomics of the fungal order Sordariales.</title>
        <authorList>
            <person name="Hensen N."/>
            <person name="Bonometti L."/>
            <person name="Westerberg I."/>
            <person name="Brannstrom I.O."/>
            <person name="Guillou S."/>
            <person name="Cros-Aarteil S."/>
            <person name="Calhoun S."/>
            <person name="Haridas S."/>
            <person name="Kuo A."/>
            <person name="Mondo S."/>
            <person name="Pangilinan J."/>
            <person name="Riley R."/>
            <person name="LaButti K."/>
            <person name="Andreopoulos B."/>
            <person name="Lipzen A."/>
            <person name="Chen C."/>
            <person name="Yan M."/>
            <person name="Daum C."/>
            <person name="Ng V."/>
            <person name="Clum A."/>
            <person name="Steindorff A."/>
            <person name="Ohm R.A."/>
            <person name="Martin F."/>
            <person name="Silar P."/>
            <person name="Natvig D.O."/>
            <person name="Lalanne C."/>
            <person name="Gautier V."/>
            <person name="Ament-Velasquez S.L."/>
            <person name="Kruys A."/>
            <person name="Hutchinson M.I."/>
            <person name="Powell A.J."/>
            <person name="Barry K."/>
            <person name="Miller A.N."/>
            <person name="Grigoriev I.V."/>
            <person name="Debuchy R."/>
            <person name="Gladieux P."/>
            <person name="Hiltunen Thoren M."/>
            <person name="Johannesson H."/>
        </authorList>
    </citation>
    <scope>NUCLEOTIDE SEQUENCE</scope>
    <source>
        <strain evidence="1">PSN293</strain>
    </source>
</reference>
<evidence type="ECO:0000313" key="2">
    <source>
        <dbReference type="Proteomes" id="UP001301769"/>
    </source>
</evidence>
<comment type="caution">
    <text evidence="1">The sequence shown here is derived from an EMBL/GenBank/DDBJ whole genome shotgun (WGS) entry which is preliminary data.</text>
</comment>
<accession>A0AAN7BCU8</accession>
<evidence type="ECO:0000313" key="1">
    <source>
        <dbReference type="EMBL" id="KAK4216280.1"/>
    </source>
</evidence>
<dbReference type="EMBL" id="MU858070">
    <property type="protein sequence ID" value="KAK4216280.1"/>
    <property type="molecule type" value="Genomic_DNA"/>
</dbReference>
<name>A0AAN7BCU8_9PEZI</name>
<dbReference type="AlphaFoldDB" id="A0AAN7BCU8"/>